<dbReference type="Proteomes" id="UP001165460">
    <property type="component" value="Unassembled WGS sequence"/>
</dbReference>
<reference evidence="2" key="1">
    <citation type="submission" date="2022-03" db="EMBL/GenBank/DDBJ databases">
        <authorList>
            <person name="Woo C.Y."/>
        </authorList>
    </citation>
    <scope>NUCLEOTIDE SEQUENCE</scope>
    <source>
        <strain evidence="2">CYS-01</strain>
    </source>
</reference>
<feature type="transmembrane region" description="Helical" evidence="1">
    <location>
        <begin position="94"/>
        <end position="113"/>
    </location>
</feature>
<comment type="caution">
    <text evidence="2">The sequence shown here is derived from an EMBL/GenBank/DDBJ whole genome shotgun (WGS) entry which is preliminary data.</text>
</comment>
<proteinExistence type="predicted"/>
<feature type="transmembrane region" description="Helical" evidence="1">
    <location>
        <begin position="165"/>
        <end position="187"/>
    </location>
</feature>
<keyword evidence="3" id="KW-1185">Reference proteome</keyword>
<feature type="transmembrane region" description="Helical" evidence="1">
    <location>
        <begin position="69"/>
        <end position="87"/>
    </location>
</feature>
<dbReference type="RefSeq" id="WP_243361956.1">
    <property type="nucleotide sequence ID" value="NZ_JALGBH010000002.1"/>
</dbReference>
<name>A0ABS9ZXF5_9SPHI</name>
<sequence length="236" mass="26576">MMSFAAKLDQLHAHLKGNRWLRYFTVFNRIALAAGFLPSGMVKIMGERFTSLSVNHPMGHYLEALHLTGYYYTFIGILQVTAALLLLIPRTATLGALLYFPIILNICILSHAVRFDGSLLSSPLMVLANLYLLCWDYDKLKYILPFKRDQAPQPPVISTKFPTKFFAIAAASVVFLVLFIINIYSIMPRNTLSDCMKQCKDSPNPEACKSFCDSIHMEGMPLNKALKQYNNAVKGK</sequence>
<keyword evidence="1" id="KW-0812">Transmembrane</keyword>
<evidence type="ECO:0000313" key="2">
    <source>
        <dbReference type="EMBL" id="MCJ0742990.1"/>
    </source>
</evidence>
<protein>
    <submittedName>
        <fullName evidence="2">DoxX family protein</fullName>
    </submittedName>
</protein>
<organism evidence="2 3">
    <name type="scientific">Pedobacter montanisoli</name>
    <dbReference type="NCBI Taxonomy" id="2923277"/>
    <lineage>
        <taxon>Bacteria</taxon>
        <taxon>Pseudomonadati</taxon>
        <taxon>Bacteroidota</taxon>
        <taxon>Sphingobacteriia</taxon>
        <taxon>Sphingobacteriales</taxon>
        <taxon>Sphingobacteriaceae</taxon>
        <taxon>Pedobacter</taxon>
    </lineage>
</organism>
<evidence type="ECO:0000313" key="3">
    <source>
        <dbReference type="Proteomes" id="UP001165460"/>
    </source>
</evidence>
<feature type="transmembrane region" description="Helical" evidence="1">
    <location>
        <begin position="20"/>
        <end position="42"/>
    </location>
</feature>
<evidence type="ECO:0000256" key="1">
    <source>
        <dbReference type="SAM" id="Phobius"/>
    </source>
</evidence>
<accession>A0ABS9ZXF5</accession>
<keyword evidence="1" id="KW-1133">Transmembrane helix</keyword>
<gene>
    <name evidence="2" type="ORF">MMF97_09735</name>
</gene>
<dbReference type="EMBL" id="JALGBH010000002">
    <property type="protein sequence ID" value="MCJ0742990.1"/>
    <property type="molecule type" value="Genomic_DNA"/>
</dbReference>
<keyword evidence="1" id="KW-0472">Membrane</keyword>